<dbReference type="InterPro" id="IPR036280">
    <property type="entry name" value="Multihaem_cyt_sf"/>
</dbReference>
<dbReference type="EMBL" id="MN510447">
    <property type="protein sequence ID" value="QHW11175.1"/>
    <property type="molecule type" value="Genomic_DNA"/>
</dbReference>
<reference evidence="1" key="1">
    <citation type="journal article" date="2019" name="Sci. Rep.">
        <title>Diversity of P1 phage-like elements in multidrug resistant Escherichia coli.</title>
        <authorList>
            <person name="Venturini C."/>
            <person name="Zingali T."/>
            <person name="Wyrsch E.R."/>
            <person name="Bowring B."/>
            <person name="Iredell J."/>
            <person name="Partridge S.R."/>
            <person name="Djordjevic S.P."/>
        </authorList>
    </citation>
    <scope>NUCLEOTIDE SEQUENCE</scope>
    <source>
        <strain evidence="1">TZ20_1P</strain>
        <plasmid evidence="1">pTZ20_1P</plasmid>
    </source>
</reference>
<accession>A0A6G5ZYX2</accession>
<dbReference type="RefSeq" id="WP_061356639.1">
    <property type="nucleotide sequence ID" value="NZ_CP116245.1"/>
</dbReference>
<dbReference type="GO" id="GO:0009061">
    <property type="term" value="P:anaerobic respiration"/>
    <property type="evidence" value="ECO:0007669"/>
    <property type="project" value="UniProtKB-ARBA"/>
</dbReference>
<protein>
    <submittedName>
        <fullName evidence="1">Uncharacterized protein</fullName>
    </submittedName>
</protein>
<dbReference type="SUPFAM" id="SSF48695">
    <property type="entry name" value="Multiheme cytochromes"/>
    <property type="match status" value="1"/>
</dbReference>
<evidence type="ECO:0000313" key="1">
    <source>
        <dbReference type="EMBL" id="QHW11175.1"/>
    </source>
</evidence>
<dbReference type="AlphaFoldDB" id="A0A6G5ZYX2"/>
<geneLocation type="plasmid" evidence="1">
    <name>pTZ20_1P</name>
</geneLocation>
<name>A0A6G5ZYX2_ECOLX</name>
<sequence length="144" mass="16588">MNSSSKQAIIIHDVLCHYCKTHYDSDVMVLTIEQDVNSGWNLRGKGEIHTKCSCPVCGMMYTAVKRMIPIECDSYLCPTCNESSNLEYNVYKIERVQDSNDFTFKANIICKKCHNKKTLTKVIKKILNIKRIEVKLTGITIERY</sequence>
<keyword evidence="1" id="KW-0614">Plasmid</keyword>
<proteinExistence type="predicted"/>
<organism evidence="1">
    <name type="scientific">Escherichia coli</name>
    <dbReference type="NCBI Taxonomy" id="562"/>
    <lineage>
        <taxon>Bacteria</taxon>
        <taxon>Pseudomonadati</taxon>
        <taxon>Pseudomonadota</taxon>
        <taxon>Gammaproteobacteria</taxon>
        <taxon>Enterobacterales</taxon>
        <taxon>Enterobacteriaceae</taxon>
        <taxon>Escherichia</taxon>
    </lineage>
</organism>